<dbReference type="AlphaFoldDB" id="A0A0F9J5N7"/>
<protein>
    <recommendedName>
        <fullName evidence="2">XRE family transcriptional regulator</fullName>
    </recommendedName>
</protein>
<reference evidence="1" key="1">
    <citation type="journal article" date="2015" name="Nature">
        <title>Complex archaea that bridge the gap between prokaryotes and eukaryotes.</title>
        <authorList>
            <person name="Spang A."/>
            <person name="Saw J.H."/>
            <person name="Jorgensen S.L."/>
            <person name="Zaremba-Niedzwiedzka K."/>
            <person name="Martijn J."/>
            <person name="Lind A.E."/>
            <person name="van Eijk R."/>
            <person name="Schleper C."/>
            <person name="Guy L."/>
            <person name="Ettema T.J."/>
        </authorList>
    </citation>
    <scope>NUCLEOTIDE SEQUENCE</scope>
</reference>
<comment type="caution">
    <text evidence="1">The sequence shown here is derived from an EMBL/GenBank/DDBJ whole genome shotgun (WGS) entry which is preliminary data.</text>
</comment>
<name>A0A0F9J5N7_9ZZZZ</name>
<organism evidence="1">
    <name type="scientific">marine sediment metagenome</name>
    <dbReference type="NCBI Taxonomy" id="412755"/>
    <lineage>
        <taxon>unclassified sequences</taxon>
        <taxon>metagenomes</taxon>
        <taxon>ecological metagenomes</taxon>
    </lineage>
</organism>
<evidence type="ECO:0000313" key="1">
    <source>
        <dbReference type="EMBL" id="KKM64828.1"/>
    </source>
</evidence>
<sequence>MINPNRNTSEEVLRRLKEASYERMRVELLNSLVLKMKDFDMSWDDLGHLLGWEPTGEMDIETRADRVKNHVIQGGLFLSELNELAHIFSCEPYIIFRPREPWTKT</sequence>
<dbReference type="EMBL" id="LAZR01010827">
    <property type="protein sequence ID" value="KKM64828.1"/>
    <property type="molecule type" value="Genomic_DNA"/>
</dbReference>
<evidence type="ECO:0008006" key="2">
    <source>
        <dbReference type="Google" id="ProtNLM"/>
    </source>
</evidence>
<gene>
    <name evidence="1" type="ORF">LCGC14_1497370</name>
</gene>
<accession>A0A0F9J5N7</accession>
<proteinExistence type="predicted"/>